<dbReference type="InterPro" id="IPR011009">
    <property type="entry name" value="Kinase-like_dom_sf"/>
</dbReference>
<dbReference type="InterPro" id="IPR004147">
    <property type="entry name" value="ABC1_dom"/>
</dbReference>
<dbReference type="GO" id="GO:0004672">
    <property type="term" value="F:protein kinase activity"/>
    <property type="evidence" value="ECO:0007669"/>
    <property type="project" value="InterPro"/>
</dbReference>
<evidence type="ECO:0000313" key="2">
    <source>
        <dbReference type="EMBL" id="KAF2227451.1"/>
    </source>
</evidence>
<evidence type="ECO:0000313" key="3">
    <source>
        <dbReference type="Proteomes" id="UP000799538"/>
    </source>
</evidence>
<name>A0A6A6GP28_9PEZI</name>
<dbReference type="Proteomes" id="UP000799538">
    <property type="component" value="Unassembled WGS sequence"/>
</dbReference>
<dbReference type="PROSITE" id="PS50011">
    <property type="entry name" value="PROTEIN_KINASE_DOM"/>
    <property type="match status" value="1"/>
</dbReference>
<dbReference type="Gene3D" id="1.10.510.10">
    <property type="entry name" value="Transferase(Phosphotransferase) domain 1"/>
    <property type="match status" value="1"/>
</dbReference>
<accession>A0A6A6GP28</accession>
<dbReference type="SMART" id="SM00220">
    <property type="entry name" value="S_TKc"/>
    <property type="match status" value="1"/>
</dbReference>
<dbReference type="Pfam" id="PF03109">
    <property type="entry name" value="ABC1"/>
    <property type="match status" value="1"/>
</dbReference>
<keyword evidence="3" id="KW-1185">Reference proteome</keyword>
<dbReference type="GO" id="GO:0005524">
    <property type="term" value="F:ATP binding"/>
    <property type="evidence" value="ECO:0007669"/>
    <property type="project" value="InterPro"/>
</dbReference>
<dbReference type="EMBL" id="ML992501">
    <property type="protein sequence ID" value="KAF2227451.1"/>
    <property type="molecule type" value="Genomic_DNA"/>
</dbReference>
<dbReference type="SUPFAM" id="SSF56112">
    <property type="entry name" value="Protein kinase-like (PK-like)"/>
    <property type="match status" value="1"/>
</dbReference>
<reference evidence="3" key="1">
    <citation type="journal article" date="2020" name="Stud. Mycol.">
        <title>101 Dothideomycetes genomes: A test case for predicting lifestyles and emergence of pathogens.</title>
        <authorList>
            <person name="Haridas S."/>
            <person name="Albert R."/>
            <person name="Binder M."/>
            <person name="Bloem J."/>
            <person name="LaButti K."/>
            <person name="Salamov A."/>
            <person name="Andreopoulos B."/>
            <person name="Baker S."/>
            <person name="Barry K."/>
            <person name="Bills G."/>
            <person name="Bluhm B."/>
            <person name="Cannon C."/>
            <person name="Castanera R."/>
            <person name="Culley D."/>
            <person name="Daum C."/>
            <person name="Ezra D."/>
            <person name="Gonzalez J."/>
            <person name="Henrissat B."/>
            <person name="Kuo A."/>
            <person name="Liang C."/>
            <person name="Lipzen A."/>
            <person name="Lutzoni F."/>
            <person name="Magnuson J."/>
            <person name="Mondo S."/>
            <person name="Nolan M."/>
            <person name="Ohm R."/>
            <person name="Pangilinan J."/>
            <person name="Park H.-J."/>
            <person name="Ramirez L."/>
            <person name="Alfaro M."/>
            <person name="Sun H."/>
            <person name="Tritt A."/>
            <person name="Yoshinaga Y."/>
            <person name="Zwiers L.-H."/>
            <person name="Turgeon B."/>
            <person name="Goodwin S."/>
            <person name="Spatafora J."/>
            <person name="Crous P."/>
            <person name="Grigoriev I."/>
        </authorList>
    </citation>
    <scope>NUCLEOTIDE SEQUENCE [LARGE SCALE GENOMIC DNA]</scope>
    <source>
        <strain evidence="3">CECT 20119</strain>
    </source>
</reference>
<dbReference type="InterPro" id="IPR000719">
    <property type="entry name" value="Prot_kinase_dom"/>
</dbReference>
<organism evidence="2 3">
    <name type="scientific">Elsinoe ampelina</name>
    <dbReference type="NCBI Taxonomy" id="302913"/>
    <lineage>
        <taxon>Eukaryota</taxon>
        <taxon>Fungi</taxon>
        <taxon>Dikarya</taxon>
        <taxon>Ascomycota</taxon>
        <taxon>Pezizomycotina</taxon>
        <taxon>Dothideomycetes</taxon>
        <taxon>Dothideomycetidae</taxon>
        <taxon>Myriangiales</taxon>
        <taxon>Elsinoaceae</taxon>
        <taxon>Elsinoe</taxon>
    </lineage>
</organism>
<dbReference type="AlphaFoldDB" id="A0A6A6GP28"/>
<evidence type="ECO:0000259" key="1">
    <source>
        <dbReference type="PROSITE" id="PS50011"/>
    </source>
</evidence>
<feature type="domain" description="Protein kinase" evidence="1">
    <location>
        <begin position="38"/>
        <end position="422"/>
    </location>
</feature>
<gene>
    <name evidence="2" type="ORF">BDZ85DRAFT_3590</name>
</gene>
<proteinExistence type="predicted"/>
<protein>
    <recommendedName>
        <fullName evidence="1">Protein kinase domain-containing protein</fullName>
    </recommendedName>
</protein>
<sequence>MISSADRLIQISGSGCQPGRGFDLVDYQLVDADQRRVYTVYGRLPQGHFDPDMGSSFNKIRHLLQSKIDELPPTASTVEISPEYDILSAGGEPPLQMDPSPDPYPRLAGFPSLAAAHTIRWDHLIEEERLDQQIDLCSYYTRTQGRKQVIFKYSAVPDWFGWLWRELVLYVQLPKHPFTVPFDRIVTDESGHRILGLTIAYVKGGTLRDSPPTIFKLKYLHQLTSVIDDLNLKYGVHHSDIHPGNILFDKATESIQLIDFGFSSRITSDRPELADRADTKGVAFTIYEILTGDYSHRDAVCEWPEIDIVVNMKEWQLRDGIKLDASVDEFRLQLTNWLEYRADLSPIGHYTACPEHVADELPLPRRPNKWSISPVTGIYDDEYDWEHRRISWQRLPEYKLVHDVIYLANGKALEGELPCVDD</sequence>
<dbReference type="OrthoDB" id="4062651at2759"/>